<dbReference type="Pfam" id="PF13620">
    <property type="entry name" value="CarboxypepD_reg"/>
    <property type="match status" value="1"/>
</dbReference>
<dbReference type="Proteomes" id="UP001634747">
    <property type="component" value="Unassembled WGS sequence"/>
</dbReference>
<evidence type="ECO:0000256" key="1">
    <source>
        <dbReference type="SAM" id="MobiDB-lite"/>
    </source>
</evidence>
<evidence type="ECO:0000313" key="2">
    <source>
        <dbReference type="EMBL" id="MFN2977250.1"/>
    </source>
</evidence>
<dbReference type="SUPFAM" id="SSF49452">
    <property type="entry name" value="Starch-binding domain-like"/>
    <property type="match status" value="1"/>
</dbReference>
<dbReference type="RefSeq" id="WP_263414580.1">
    <property type="nucleotide sequence ID" value="NZ_BAABBH010000001.1"/>
</dbReference>
<dbReference type="EMBL" id="JBJYXY010000001">
    <property type="protein sequence ID" value="MFN2977250.1"/>
    <property type="molecule type" value="Genomic_DNA"/>
</dbReference>
<keyword evidence="3" id="KW-1185">Reference proteome</keyword>
<name>A0ABW9KRB1_9BACT</name>
<feature type="region of interest" description="Disordered" evidence="1">
    <location>
        <begin position="35"/>
        <end position="56"/>
    </location>
</feature>
<comment type="caution">
    <text evidence="2">The sequence shown here is derived from an EMBL/GenBank/DDBJ whole genome shotgun (WGS) entry which is preliminary data.</text>
</comment>
<evidence type="ECO:0000313" key="3">
    <source>
        <dbReference type="Proteomes" id="UP001634747"/>
    </source>
</evidence>
<accession>A0ABW9KRB1</accession>
<dbReference type="Gene3D" id="2.60.40.1120">
    <property type="entry name" value="Carboxypeptidase-like, regulatory domain"/>
    <property type="match status" value="1"/>
</dbReference>
<sequence>MLFASTLVCSAATLHGRVKDQRCAVLPQMQVRIRATSPQQGLERSASTDDAGNYTVDLPPGEYQVCVQRDAHASPTCTGIAISARGDTWITTQLRDTAPDLSNFGNRWY</sequence>
<gene>
    <name evidence="2" type="ORF">ACK2TP_15880</name>
</gene>
<organism evidence="2 3">
    <name type="scientific">Terriglobus aquaticus</name>
    <dbReference type="NCBI Taxonomy" id="940139"/>
    <lineage>
        <taxon>Bacteria</taxon>
        <taxon>Pseudomonadati</taxon>
        <taxon>Acidobacteriota</taxon>
        <taxon>Terriglobia</taxon>
        <taxon>Terriglobales</taxon>
        <taxon>Acidobacteriaceae</taxon>
        <taxon>Terriglobus</taxon>
    </lineage>
</organism>
<dbReference type="InterPro" id="IPR013784">
    <property type="entry name" value="Carb-bd-like_fold"/>
</dbReference>
<proteinExistence type="predicted"/>
<reference evidence="2 3" key="1">
    <citation type="submission" date="2024-12" db="EMBL/GenBank/DDBJ databases">
        <authorList>
            <person name="Lee Y."/>
        </authorList>
    </citation>
    <scope>NUCLEOTIDE SEQUENCE [LARGE SCALE GENOMIC DNA]</scope>
    <source>
        <strain evidence="2 3">03SUJ4</strain>
    </source>
</reference>
<protein>
    <submittedName>
        <fullName evidence="2">Carboxypeptidase-like regulatory domain-containing protein</fullName>
    </submittedName>
</protein>